<evidence type="ECO:0000256" key="1">
    <source>
        <dbReference type="RuleBase" id="RU341113"/>
    </source>
</evidence>
<dbReference type="GO" id="GO:0070573">
    <property type="term" value="F:metallodipeptidase activity"/>
    <property type="evidence" value="ECO:0007669"/>
    <property type="project" value="InterPro"/>
</dbReference>
<dbReference type="SUPFAM" id="SSF51556">
    <property type="entry name" value="Metallo-dependent hydrolases"/>
    <property type="match status" value="1"/>
</dbReference>
<keyword evidence="1" id="KW-0732">Signal</keyword>
<dbReference type="Proteomes" id="UP000036403">
    <property type="component" value="Unassembled WGS sequence"/>
</dbReference>
<dbReference type="Gene3D" id="3.20.20.140">
    <property type="entry name" value="Metal-dependent hydrolases"/>
    <property type="match status" value="1"/>
</dbReference>
<comment type="caution">
    <text evidence="2">The sequence shown here is derived from an EMBL/GenBank/DDBJ whole genome shotgun (WGS) entry which is preliminary data.</text>
</comment>
<dbReference type="PANTHER" id="PTHR10443:SF12">
    <property type="entry name" value="DIPEPTIDASE"/>
    <property type="match status" value="1"/>
</dbReference>
<protein>
    <recommendedName>
        <fullName evidence="1">Dipeptidase</fullName>
        <ecNumber evidence="1">3.4.13.19</ecNumber>
    </recommendedName>
</protein>
<dbReference type="PROSITE" id="PS00869">
    <property type="entry name" value="RENAL_DIPEPTIDASE_1"/>
    <property type="match status" value="1"/>
</dbReference>
<reference evidence="2 3" key="1">
    <citation type="submission" date="2015-04" db="EMBL/GenBank/DDBJ databases">
        <title>Lasius niger genome sequencing.</title>
        <authorList>
            <person name="Konorov E.A."/>
            <person name="Nikitin M.A."/>
            <person name="Kirill M.V."/>
            <person name="Chang P."/>
        </authorList>
    </citation>
    <scope>NUCLEOTIDE SEQUENCE [LARGE SCALE GENOMIC DNA]</scope>
    <source>
        <tissue evidence="2">Whole</tissue>
    </source>
</reference>
<feature type="signal peptide" evidence="1">
    <location>
        <begin position="1"/>
        <end position="29"/>
    </location>
</feature>
<dbReference type="AlphaFoldDB" id="A0A0J7KR01"/>
<organism evidence="2 3">
    <name type="scientific">Lasius niger</name>
    <name type="common">Black garden ant</name>
    <dbReference type="NCBI Taxonomy" id="67767"/>
    <lineage>
        <taxon>Eukaryota</taxon>
        <taxon>Metazoa</taxon>
        <taxon>Ecdysozoa</taxon>
        <taxon>Arthropoda</taxon>
        <taxon>Hexapoda</taxon>
        <taxon>Insecta</taxon>
        <taxon>Pterygota</taxon>
        <taxon>Neoptera</taxon>
        <taxon>Endopterygota</taxon>
        <taxon>Hymenoptera</taxon>
        <taxon>Apocrita</taxon>
        <taxon>Aculeata</taxon>
        <taxon>Formicoidea</taxon>
        <taxon>Formicidae</taxon>
        <taxon>Formicinae</taxon>
        <taxon>Lasius</taxon>
        <taxon>Lasius</taxon>
    </lineage>
</organism>
<feature type="chain" id="PRO_5005119962" description="Dipeptidase" evidence="1">
    <location>
        <begin position="30"/>
        <end position="313"/>
    </location>
</feature>
<keyword evidence="1" id="KW-0862">Zinc</keyword>
<dbReference type="PaxDb" id="67767-A0A0J7KR01"/>
<keyword evidence="1" id="KW-0449">Lipoprotein</keyword>
<keyword evidence="1" id="KW-0472">Membrane</keyword>
<keyword evidence="1" id="KW-0224">Dipeptidase</keyword>
<dbReference type="OrthoDB" id="445695at2759"/>
<accession>A0A0J7KR01</accession>
<comment type="subunit">
    <text evidence="1">Homodimer; disulfide-linked.</text>
</comment>
<dbReference type="PROSITE" id="PS51365">
    <property type="entry name" value="RENAL_DIPEPTIDASE_2"/>
    <property type="match status" value="1"/>
</dbReference>
<dbReference type="Pfam" id="PF01244">
    <property type="entry name" value="Peptidase_M19"/>
    <property type="match status" value="1"/>
</dbReference>
<dbReference type="GO" id="GO:0006508">
    <property type="term" value="P:proteolysis"/>
    <property type="evidence" value="ECO:0007669"/>
    <property type="project" value="UniProtKB-KW"/>
</dbReference>
<keyword evidence="1" id="KW-0378">Hydrolase</keyword>
<proteinExistence type="inferred from homology"/>
<dbReference type="InterPro" id="IPR032466">
    <property type="entry name" value="Metal_Hydrolase"/>
</dbReference>
<dbReference type="GO" id="GO:0046872">
    <property type="term" value="F:metal ion binding"/>
    <property type="evidence" value="ECO:0007669"/>
    <property type="project" value="UniProtKB-UniRule"/>
</dbReference>
<sequence length="313" mass="34794">MTASSGQSGVWTVSVIILSIGTWVGRVGPRPADGELALLTSPRERLDTVRQVLSEVPLIDGHNDLPWNIRNFLHNQLADFDFDRDLRQVAPWSKSAWSQTDLVRLRQGMVGGQFWAAYVPCESQHLNAVQLTLEQVDLIKRLIEKYSQHMQFAASTREILEAHGRGRIASLIGVEGGHSLGSSLAVLRTLYQLGVRYLTLTHTCNTPWASSSSVEDDDKDEIYVTLFMYNFTKGIKNEITLIYLPGGGLTTFGKAVVQEMNRLGMLIDLSHTARATMRDALRVSRAPLIFSHSSAFAVCNSSRNVPDDILKKL</sequence>
<gene>
    <name evidence="2" type="ORF">RF55_7154</name>
</gene>
<keyword evidence="1" id="KW-1015">Disulfide bond</keyword>
<dbReference type="InterPro" id="IPR000180">
    <property type="entry name" value="Dipep_AS"/>
</dbReference>
<name>A0A0J7KR01_LASNI</name>
<keyword evidence="3" id="KW-1185">Reference proteome</keyword>
<comment type="catalytic activity">
    <reaction evidence="1">
        <text>an L-aminoacyl-L-amino acid + H2O = 2 an L-alpha-amino acid</text>
        <dbReference type="Rhea" id="RHEA:48940"/>
        <dbReference type="ChEBI" id="CHEBI:15377"/>
        <dbReference type="ChEBI" id="CHEBI:59869"/>
        <dbReference type="ChEBI" id="CHEBI:77460"/>
        <dbReference type="EC" id="3.4.13.19"/>
    </reaction>
</comment>
<keyword evidence="1" id="KW-0479">Metal-binding</keyword>
<comment type="similarity">
    <text evidence="1">Belongs to the metallo-dependent hydrolases superfamily. Peptidase M19 family.</text>
</comment>
<evidence type="ECO:0000313" key="2">
    <source>
        <dbReference type="EMBL" id="KMQ92812.1"/>
    </source>
</evidence>
<keyword evidence="1" id="KW-0336">GPI-anchor</keyword>
<dbReference type="EMBL" id="LBMM01004103">
    <property type="protein sequence ID" value="KMQ92812.1"/>
    <property type="molecule type" value="Genomic_DNA"/>
</dbReference>
<dbReference type="InterPro" id="IPR008257">
    <property type="entry name" value="Pept_M19"/>
</dbReference>
<keyword evidence="1" id="KW-0325">Glycoprotein</keyword>
<keyword evidence="1" id="KW-0645">Protease</keyword>
<dbReference type="PANTHER" id="PTHR10443">
    <property type="entry name" value="MICROSOMAL DIPEPTIDASE"/>
    <property type="match status" value="1"/>
</dbReference>
<dbReference type="EC" id="3.4.13.19" evidence="1"/>
<comment type="subcellular location">
    <subcellularLocation>
        <location evidence="1">Membrane</location>
        <topology evidence="1">Lipid-anchor</topology>
        <topology evidence="1">GPI-anchor</topology>
    </subcellularLocation>
</comment>
<evidence type="ECO:0000313" key="3">
    <source>
        <dbReference type="Proteomes" id="UP000036403"/>
    </source>
</evidence>
<keyword evidence="1" id="KW-0482">Metalloprotease</keyword>
<feature type="non-terminal residue" evidence="2">
    <location>
        <position position="313"/>
    </location>
</feature>
<dbReference type="GO" id="GO:0098552">
    <property type="term" value="C:side of membrane"/>
    <property type="evidence" value="ECO:0007669"/>
    <property type="project" value="UniProtKB-KW"/>
</dbReference>
<comment type="cofactor">
    <cofactor evidence="1">
        <name>Zn(2+)</name>
        <dbReference type="ChEBI" id="CHEBI:29105"/>
    </cofactor>
</comment>
<dbReference type="STRING" id="67767.A0A0J7KR01"/>